<evidence type="ECO:0000313" key="8">
    <source>
        <dbReference type="EMBL" id="EER31067.1"/>
    </source>
</evidence>
<evidence type="ECO:0000256" key="3">
    <source>
        <dbReference type="ARBA" id="ARBA00023306"/>
    </source>
</evidence>
<evidence type="ECO:0000313" key="9">
    <source>
        <dbReference type="Proteomes" id="UP000002037"/>
    </source>
</evidence>
<dbReference type="InterPro" id="IPR019156">
    <property type="entry name" value="Ataxin-10_domain"/>
</dbReference>
<comment type="similarity">
    <text evidence="1">Belongs to the ataxin-10 family.</text>
</comment>
<dbReference type="GeneID" id="8300653"/>
<evidence type="ECO:0000256" key="1">
    <source>
        <dbReference type="ARBA" id="ARBA00008384"/>
    </source>
</evidence>
<dbReference type="AlphaFoldDB" id="C5MHG5"/>
<protein>
    <recommendedName>
        <fullName evidence="5">Ataxin-10 homolog</fullName>
    </recommendedName>
    <alternativeName>
        <fullName evidence="6">Copper transport protein 86</fullName>
    </alternativeName>
</protein>
<dbReference type="PANTHER" id="PTHR13255">
    <property type="entry name" value="ATAXIN-10"/>
    <property type="match status" value="1"/>
</dbReference>
<dbReference type="GO" id="GO:0051301">
    <property type="term" value="P:cell division"/>
    <property type="evidence" value="ECO:0007669"/>
    <property type="project" value="UniProtKB-KW"/>
</dbReference>
<dbReference type="OrthoDB" id="379794at2759"/>
<gene>
    <name evidence="8" type="ORF">CTRG_05519</name>
</gene>
<dbReference type="Pfam" id="PF09759">
    <property type="entry name" value="Atx10homo_assoc"/>
    <property type="match status" value="1"/>
</dbReference>
<dbReference type="HOGENOM" id="CLU_043683_0_0_1"/>
<evidence type="ECO:0000256" key="5">
    <source>
        <dbReference type="ARBA" id="ARBA00044801"/>
    </source>
</evidence>
<dbReference type="EMBL" id="GG692402">
    <property type="protein sequence ID" value="EER31067.1"/>
    <property type="molecule type" value="Genomic_DNA"/>
</dbReference>
<dbReference type="InterPro" id="IPR051374">
    <property type="entry name" value="Ataxin-10/CTR86_families"/>
</dbReference>
<proteinExistence type="inferred from homology"/>
<dbReference type="Gene3D" id="1.25.10.10">
    <property type="entry name" value="Leucine-rich Repeat Variant"/>
    <property type="match status" value="1"/>
</dbReference>
<dbReference type="Proteomes" id="UP000002037">
    <property type="component" value="Unassembled WGS sequence"/>
</dbReference>
<dbReference type="SUPFAM" id="SSF48371">
    <property type="entry name" value="ARM repeat"/>
    <property type="match status" value="1"/>
</dbReference>
<comment type="function">
    <text evidence="4">May play a role in the regulation of cytokinesis.</text>
</comment>
<organism evidence="8 9">
    <name type="scientific">Candida tropicalis (strain ATCC MYA-3404 / T1)</name>
    <name type="common">Yeast</name>
    <dbReference type="NCBI Taxonomy" id="294747"/>
    <lineage>
        <taxon>Eukaryota</taxon>
        <taxon>Fungi</taxon>
        <taxon>Dikarya</taxon>
        <taxon>Ascomycota</taxon>
        <taxon>Saccharomycotina</taxon>
        <taxon>Pichiomycetes</taxon>
        <taxon>Debaryomycetaceae</taxon>
        <taxon>Candida/Lodderomyces clade</taxon>
        <taxon>Candida</taxon>
    </lineage>
</organism>
<evidence type="ECO:0000259" key="7">
    <source>
        <dbReference type="Pfam" id="PF09759"/>
    </source>
</evidence>
<keyword evidence="9" id="KW-1185">Reference proteome</keyword>
<accession>C5MHG5</accession>
<feature type="domain" description="Ataxin-10" evidence="7">
    <location>
        <begin position="336"/>
        <end position="433"/>
    </location>
</feature>
<dbReference type="eggNOG" id="KOG2676">
    <property type="taxonomic scope" value="Eukaryota"/>
</dbReference>
<dbReference type="RefSeq" id="XP_002551221.1">
    <property type="nucleotide sequence ID" value="XM_002551175.1"/>
</dbReference>
<reference evidence="8 9" key="1">
    <citation type="journal article" date="2009" name="Nature">
        <title>Evolution of pathogenicity and sexual reproduction in eight Candida genomes.</title>
        <authorList>
            <person name="Butler G."/>
            <person name="Rasmussen M.D."/>
            <person name="Lin M.F."/>
            <person name="Santos M.A."/>
            <person name="Sakthikumar S."/>
            <person name="Munro C.A."/>
            <person name="Rheinbay E."/>
            <person name="Grabherr M."/>
            <person name="Forche A."/>
            <person name="Reedy J.L."/>
            <person name="Agrafioti I."/>
            <person name="Arnaud M.B."/>
            <person name="Bates S."/>
            <person name="Brown A.J."/>
            <person name="Brunke S."/>
            <person name="Costanzo M.C."/>
            <person name="Fitzpatrick D.A."/>
            <person name="de Groot P.W."/>
            <person name="Harris D."/>
            <person name="Hoyer L.L."/>
            <person name="Hube B."/>
            <person name="Klis F.M."/>
            <person name="Kodira C."/>
            <person name="Lennard N."/>
            <person name="Logue M.E."/>
            <person name="Martin R."/>
            <person name="Neiman A.M."/>
            <person name="Nikolaou E."/>
            <person name="Quail M.A."/>
            <person name="Quinn J."/>
            <person name="Santos M.C."/>
            <person name="Schmitzberger F.F."/>
            <person name="Sherlock G."/>
            <person name="Shah P."/>
            <person name="Silverstein K.A."/>
            <person name="Skrzypek M.S."/>
            <person name="Soll D."/>
            <person name="Staggs R."/>
            <person name="Stansfield I."/>
            <person name="Stumpf M.P."/>
            <person name="Sudbery P.E."/>
            <person name="Srikantha T."/>
            <person name="Zeng Q."/>
            <person name="Berman J."/>
            <person name="Berriman M."/>
            <person name="Heitman J."/>
            <person name="Gow N.A."/>
            <person name="Lorenz M.C."/>
            <person name="Birren B.W."/>
            <person name="Kellis M."/>
            <person name="Cuomo C.A."/>
        </authorList>
    </citation>
    <scope>NUCLEOTIDE SEQUENCE [LARGE SCALE GENOMIC DNA]</scope>
    <source>
        <strain evidence="9">ATCC MYA-3404 / T1</strain>
    </source>
</reference>
<evidence type="ECO:0000256" key="6">
    <source>
        <dbReference type="ARBA" id="ARBA00044805"/>
    </source>
</evidence>
<sequence length="436" mass="50811">MTTIDTVIDTTLESLGNSDYTQFDFQLNEISQALTQISQQDVPTSSDQILRILNYKPDGNSIPNLRLYRGLLLLVRNMAPLLDTSLLPSVISSFHSFIQLNKNEWIIKTITIYWQILANFKRCDYISEINEMFQWARTVCEDIPVIHFLFRQFNTLDPEITNENLLKLLKLKNTYTMDMIFELFNKIKFDTELSHDNKLFIHLLYDIITHESFGNWIIIQESLLEKWIDLSSIIIQTKDDWNNYQLTALLSWNYTLFMNYSKLEINLDDEKTEEIISGCLHIIAELSKFNATKQFIEHYSDFLPRLIDVFKFIHDNIKPITIKTAKIEEITKFPSVKSYIIVILSYLAFESFDNQEKIRELGGLALVLSNCIIDNNNPFIKEQAIVCLKYLLNKNPKNQQVVAELEAKKTVDDDVLQDVGYQVEVVDGKVTVKKKD</sequence>
<dbReference type="KEGG" id="ctp:CTRG_05519"/>
<name>C5MHG5_CANTT</name>
<dbReference type="InterPro" id="IPR016024">
    <property type="entry name" value="ARM-type_fold"/>
</dbReference>
<evidence type="ECO:0000256" key="4">
    <source>
        <dbReference type="ARBA" id="ARBA00044746"/>
    </source>
</evidence>
<evidence type="ECO:0000256" key="2">
    <source>
        <dbReference type="ARBA" id="ARBA00022618"/>
    </source>
</evidence>
<keyword evidence="2" id="KW-0132">Cell division</keyword>
<keyword evidence="3" id="KW-0131">Cell cycle</keyword>
<dbReference type="VEuPathDB" id="FungiDB:CTRG_05519"/>
<dbReference type="InterPro" id="IPR011989">
    <property type="entry name" value="ARM-like"/>
</dbReference>
<dbReference type="GO" id="GO:0005829">
    <property type="term" value="C:cytosol"/>
    <property type="evidence" value="ECO:0007669"/>
    <property type="project" value="TreeGrafter"/>
</dbReference>
<dbReference type="PANTHER" id="PTHR13255:SF0">
    <property type="entry name" value="ATAXIN-10"/>
    <property type="match status" value="1"/>
</dbReference>